<evidence type="ECO:0000256" key="1">
    <source>
        <dbReference type="ARBA" id="ARBA00004370"/>
    </source>
</evidence>
<feature type="transmembrane region" description="Helical" evidence="5">
    <location>
        <begin position="115"/>
        <end position="134"/>
    </location>
</feature>
<proteinExistence type="predicted"/>
<name>A0A1I7UE34_9PELO</name>
<keyword evidence="4 5" id="KW-0472">Membrane</keyword>
<evidence type="ECO:0000256" key="3">
    <source>
        <dbReference type="ARBA" id="ARBA00022989"/>
    </source>
</evidence>
<dbReference type="Gene3D" id="1.20.1070.10">
    <property type="entry name" value="Rhodopsin 7-helix transmembrane proteins"/>
    <property type="match status" value="1"/>
</dbReference>
<dbReference type="eggNOG" id="ENOG502TFMM">
    <property type="taxonomic scope" value="Eukaryota"/>
</dbReference>
<dbReference type="PANTHER" id="PTHR46846:SF2">
    <property type="entry name" value="G-PROTEIN COUPLED RECEPTORS FAMILY 1 PROFILE DOMAIN-CONTAINING PROTEIN"/>
    <property type="match status" value="1"/>
</dbReference>
<dbReference type="PROSITE" id="PS50262">
    <property type="entry name" value="G_PROTEIN_RECEP_F1_2"/>
    <property type="match status" value="1"/>
</dbReference>
<dbReference type="InterPro" id="IPR017452">
    <property type="entry name" value="GPCR_Rhodpsn_7TM"/>
</dbReference>
<evidence type="ECO:0000313" key="8">
    <source>
        <dbReference type="WBParaSite" id="Csp11.Scaffold629.g8396.t1"/>
    </source>
</evidence>
<evidence type="ECO:0000256" key="4">
    <source>
        <dbReference type="ARBA" id="ARBA00023136"/>
    </source>
</evidence>
<dbReference type="AlphaFoldDB" id="A0A1I7UE34"/>
<keyword evidence="7" id="KW-1185">Reference proteome</keyword>
<feature type="transmembrane region" description="Helical" evidence="5">
    <location>
        <begin position="47"/>
        <end position="69"/>
    </location>
</feature>
<feature type="transmembrane region" description="Helical" evidence="5">
    <location>
        <begin position="217"/>
        <end position="237"/>
    </location>
</feature>
<evidence type="ECO:0000313" key="7">
    <source>
        <dbReference type="Proteomes" id="UP000095282"/>
    </source>
</evidence>
<dbReference type="Pfam" id="PF10324">
    <property type="entry name" value="7TM_GPCR_Srw"/>
    <property type="match status" value="1"/>
</dbReference>
<feature type="transmembrane region" description="Helical" evidence="5">
    <location>
        <begin position="146"/>
        <end position="168"/>
    </location>
</feature>
<feature type="transmembrane region" description="Helical" evidence="5">
    <location>
        <begin position="258"/>
        <end position="281"/>
    </location>
</feature>
<evidence type="ECO:0000256" key="2">
    <source>
        <dbReference type="ARBA" id="ARBA00022692"/>
    </source>
</evidence>
<keyword evidence="2 5" id="KW-0812">Transmembrane</keyword>
<dbReference type="GO" id="GO:0016020">
    <property type="term" value="C:membrane"/>
    <property type="evidence" value="ECO:0007669"/>
    <property type="project" value="UniProtKB-SubCell"/>
</dbReference>
<feature type="transmembrane region" description="Helical" evidence="5">
    <location>
        <begin position="81"/>
        <end position="103"/>
    </location>
</feature>
<keyword evidence="3 5" id="KW-1133">Transmembrane helix</keyword>
<sequence length="363" mass="42884">MEETPDDADIYRQIYRISTDFNTFLQFFTISINIFHLFILLKLRTGAIYILMIGITLADIFSFLIDFWFVAYEREWITLEFFFFNSFCMIEELSLVTPVYRILNFIVQISRPVSIWLAMLMALIRTLSVMFPMSNWIQKMTESRSVGYMVMGTFAFWILYYTWIMVFWRVVWYPDVLDKSCLFYSQHVKQTQYIIVIHTADRQYEIRQSEWEPYVRLVPTILYPILTVVLLYQLRSIKKRRQSSKNSLNDRSGSTTKLILFMTVCFMLSEGLAGVDMIWIMHLNEGKGDEGDDELLTILGTGQYICNNLRTINATSHCFVCFFMSSQYRETVKKMFCWKKNHGTTIKVSSVVSLQSISDKVRD</sequence>
<dbReference type="STRING" id="1561998.A0A1I7UE34"/>
<dbReference type="SUPFAM" id="SSF81321">
    <property type="entry name" value="Family A G protein-coupled receptor-like"/>
    <property type="match status" value="1"/>
</dbReference>
<dbReference type="GO" id="GO:0008528">
    <property type="term" value="F:G protein-coupled peptide receptor activity"/>
    <property type="evidence" value="ECO:0007669"/>
    <property type="project" value="InterPro"/>
</dbReference>
<reference evidence="8" key="1">
    <citation type="submission" date="2016-11" db="UniProtKB">
        <authorList>
            <consortium name="WormBaseParasite"/>
        </authorList>
    </citation>
    <scope>IDENTIFICATION</scope>
</reference>
<comment type="subcellular location">
    <subcellularLocation>
        <location evidence="1">Membrane</location>
    </subcellularLocation>
</comment>
<dbReference type="Proteomes" id="UP000095282">
    <property type="component" value="Unplaced"/>
</dbReference>
<dbReference type="PANTHER" id="PTHR46846">
    <property type="entry name" value="SERPENTINE RECEPTOR, CLASS W-RELATED"/>
    <property type="match status" value="1"/>
</dbReference>
<protein>
    <submittedName>
        <fullName evidence="8">G_PROTEIN_RECEP_F1_2 domain-containing protein</fullName>
    </submittedName>
</protein>
<evidence type="ECO:0000259" key="6">
    <source>
        <dbReference type="PROSITE" id="PS50262"/>
    </source>
</evidence>
<accession>A0A1I7UE34</accession>
<feature type="transmembrane region" description="Helical" evidence="5">
    <location>
        <begin position="21"/>
        <end position="41"/>
    </location>
</feature>
<evidence type="ECO:0000256" key="5">
    <source>
        <dbReference type="SAM" id="Phobius"/>
    </source>
</evidence>
<dbReference type="WBParaSite" id="Csp11.Scaffold629.g8396.t1">
    <property type="protein sequence ID" value="Csp11.Scaffold629.g8396.t1"/>
    <property type="gene ID" value="Csp11.Scaffold629.g8396"/>
</dbReference>
<feature type="domain" description="G-protein coupled receptors family 1 profile" evidence="6">
    <location>
        <begin position="30"/>
        <end position="268"/>
    </location>
</feature>
<organism evidence="7 8">
    <name type="scientific">Caenorhabditis tropicalis</name>
    <dbReference type="NCBI Taxonomy" id="1561998"/>
    <lineage>
        <taxon>Eukaryota</taxon>
        <taxon>Metazoa</taxon>
        <taxon>Ecdysozoa</taxon>
        <taxon>Nematoda</taxon>
        <taxon>Chromadorea</taxon>
        <taxon>Rhabditida</taxon>
        <taxon>Rhabditina</taxon>
        <taxon>Rhabditomorpha</taxon>
        <taxon>Rhabditoidea</taxon>
        <taxon>Rhabditidae</taxon>
        <taxon>Peloderinae</taxon>
        <taxon>Caenorhabditis</taxon>
    </lineage>
</organism>
<dbReference type="InterPro" id="IPR019427">
    <property type="entry name" value="7TM_GPCR_serpentine_rcpt_Srw"/>
</dbReference>